<dbReference type="EMBL" id="AP022325">
    <property type="protein sequence ID" value="BBU47642.1"/>
    <property type="molecule type" value="Genomic_DNA"/>
</dbReference>
<evidence type="ECO:0000313" key="1">
    <source>
        <dbReference type="EMBL" id="BBU47642.1"/>
    </source>
</evidence>
<reference evidence="1 2" key="1">
    <citation type="submission" date="2020-01" db="EMBL/GenBank/DDBJ databases">
        <title>Complete genome sequence of Mycoplasma felis strain Myco-2.</title>
        <authorList>
            <person name="Kinoshita Y."/>
            <person name="Niwa H."/>
            <person name="Uchida-Fujii E."/>
            <person name="Nukada T."/>
        </authorList>
    </citation>
    <scope>NUCLEOTIDE SEQUENCE [LARGE SCALE GENOMIC DNA]</scope>
    <source>
        <strain evidence="1 2">Myco-2</strain>
    </source>
</reference>
<sequence length="76" mass="8820">MREALQNIEYKILNNGNTSDDVSFKKIYLKKGEKISVGLAWNYNLKNKKNGNPHVHDFDLKIIGPNNFEKIKSNDR</sequence>
<dbReference type="KEGG" id="mfel:JPM2_3350"/>
<dbReference type="RefSeq" id="WP_161553115.1">
    <property type="nucleotide sequence ID" value="NZ_AP022325.1"/>
</dbReference>
<gene>
    <name evidence="1" type="ORF">JPM2_3350</name>
</gene>
<keyword evidence="2" id="KW-1185">Reference proteome</keyword>
<accession>A0A809RTJ7</accession>
<proteinExistence type="predicted"/>
<name>A0A809RTJ7_9BACT</name>
<evidence type="ECO:0000313" key="2">
    <source>
        <dbReference type="Proteomes" id="UP000464317"/>
    </source>
</evidence>
<dbReference type="Proteomes" id="UP000464317">
    <property type="component" value="Chromosome"/>
</dbReference>
<dbReference type="AlphaFoldDB" id="A0A809RTJ7"/>
<organism evidence="1 2">
    <name type="scientific">Mycoplasmopsis felis</name>
    <dbReference type="NCBI Taxonomy" id="33923"/>
    <lineage>
        <taxon>Bacteria</taxon>
        <taxon>Bacillati</taxon>
        <taxon>Mycoplasmatota</taxon>
        <taxon>Mycoplasmoidales</taxon>
        <taxon>Metamycoplasmataceae</taxon>
        <taxon>Mycoplasmopsis</taxon>
    </lineage>
</organism>
<protein>
    <submittedName>
        <fullName evidence="1">Uncharacterized protein</fullName>
    </submittedName>
</protein>